<comment type="caution">
    <text evidence="2">The sequence shown here is derived from an EMBL/GenBank/DDBJ whole genome shotgun (WGS) entry which is preliminary data.</text>
</comment>
<reference evidence="2 3" key="1">
    <citation type="submission" date="2017-09" db="EMBL/GenBank/DDBJ databases">
        <title>Comparative genomics of rhizobia isolated from Phaseolus vulgaris in China.</title>
        <authorList>
            <person name="Tong W."/>
        </authorList>
    </citation>
    <scope>NUCLEOTIDE SEQUENCE [LARGE SCALE GENOMIC DNA]</scope>
    <source>
        <strain evidence="2 3">PCH1</strain>
    </source>
</reference>
<dbReference type="AlphaFoldDB" id="A0A2A6LRI3"/>
<evidence type="ECO:0000259" key="1">
    <source>
        <dbReference type="Pfam" id="PF01936"/>
    </source>
</evidence>
<gene>
    <name evidence="2" type="ORF">CO661_27320</name>
</gene>
<dbReference type="Pfam" id="PF01936">
    <property type="entry name" value="NYN"/>
    <property type="match status" value="1"/>
</dbReference>
<dbReference type="InterPro" id="IPR021139">
    <property type="entry name" value="NYN"/>
</dbReference>
<name>A0A2A6LRI3_RHIFR</name>
<dbReference type="Gene3D" id="3.40.50.1010">
    <property type="entry name" value="5'-nuclease"/>
    <property type="match status" value="1"/>
</dbReference>
<proteinExistence type="predicted"/>
<dbReference type="EMBL" id="NWTC01000028">
    <property type="protein sequence ID" value="PDT44816.1"/>
    <property type="molecule type" value="Genomic_DNA"/>
</dbReference>
<dbReference type="Proteomes" id="UP000220353">
    <property type="component" value="Unassembled WGS sequence"/>
</dbReference>
<organism evidence="2 3">
    <name type="scientific">Rhizobium fredii</name>
    <name type="common">Sinorhizobium fredii</name>
    <dbReference type="NCBI Taxonomy" id="380"/>
    <lineage>
        <taxon>Bacteria</taxon>
        <taxon>Pseudomonadati</taxon>
        <taxon>Pseudomonadota</taxon>
        <taxon>Alphaproteobacteria</taxon>
        <taxon>Hyphomicrobiales</taxon>
        <taxon>Rhizobiaceae</taxon>
        <taxon>Sinorhizobium/Ensifer group</taxon>
        <taxon>Sinorhizobium</taxon>
    </lineage>
</organism>
<evidence type="ECO:0000313" key="3">
    <source>
        <dbReference type="Proteomes" id="UP000220353"/>
    </source>
</evidence>
<accession>A0A2A6LRI3</accession>
<dbReference type="GO" id="GO:0004540">
    <property type="term" value="F:RNA nuclease activity"/>
    <property type="evidence" value="ECO:0007669"/>
    <property type="project" value="InterPro"/>
</dbReference>
<sequence>MFVDAGYLFAQGSTALTGNKVARAKLSLSARSVIEELKAFCSTKAPTGSLLRIYWYDGIRPGAAMSADQTAIADMDDIKLRLGFINGQGQQKGVDSLIVTDLIELARQRAISEVVLLSGDEDVRVGVQIAQNYGVRVHLLGIHPARGSQSPTLRQEADTTSEWDKLTVEKFLSLRSVHQPAMTAIAASPAKAAVPTAETADDDNGLIIAAACSFVADLQEADLQAIEIFWKDNRGVPPEFDGRLLAQTAEKISRRLEKAEMRVLRSRFREEVTKRREG</sequence>
<protein>
    <submittedName>
        <fullName evidence="2">NYN domain-containing protein</fullName>
    </submittedName>
</protein>
<feature type="domain" description="NYN" evidence="1">
    <location>
        <begin position="2"/>
        <end position="160"/>
    </location>
</feature>
<evidence type="ECO:0000313" key="2">
    <source>
        <dbReference type="EMBL" id="PDT44816.1"/>
    </source>
</evidence>